<keyword evidence="2" id="KW-0285">Flavoprotein</keyword>
<dbReference type="PANTHER" id="PTHR23023">
    <property type="entry name" value="DIMETHYLANILINE MONOOXYGENASE"/>
    <property type="match status" value="1"/>
</dbReference>
<dbReference type="InterPro" id="IPR036188">
    <property type="entry name" value="FAD/NAD-bd_sf"/>
</dbReference>
<evidence type="ECO:0000256" key="1">
    <source>
        <dbReference type="ARBA" id="ARBA00009183"/>
    </source>
</evidence>
<dbReference type="Gene3D" id="3.50.50.60">
    <property type="entry name" value="FAD/NAD(P)-binding domain"/>
    <property type="match status" value="1"/>
</dbReference>
<dbReference type="InterPro" id="IPR050346">
    <property type="entry name" value="FMO-like"/>
</dbReference>
<dbReference type="GO" id="GO:0050660">
    <property type="term" value="F:flavin adenine dinucleotide binding"/>
    <property type="evidence" value="ECO:0007669"/>
    <property type="project" value="InterPro"/>
</dbReference>
<dbReference type="GO" id="GO:0050661">
    <property type="term" value="F:NADP binding"/>
    <property type="evidence" value="ECO:0007669"/>
    <property type="project" value="InterPro"/>
</dbReference>
<keyword evidence="5" id="KW-0560">Oxidoreductase</keyword>
<name>A0AAD5RT63_9PEZI</name>
<comment type="caution">
    <text evidence="7">The sequence shown here is derived from an EMBL/GenBank/DDBJ whole genome shotgun (WGS) entry which is preliminary data.</text>
</comment>
<keyword evidence="4" id="KW-0521">NADP</keyword>
<dbReference type="Proteomes" id="UP001201980">
    <property type="component" value="Unassembled WGS sequence"/>
</dbReference>
<protein>
    <submittedName>
        <fullName evidence="7">Dimethylaniline monooxygenase</fullName>
    </submittedName>
</protein>
<dbReference type="PIRSF" id="PIRSF000332">
    <property type="entry name" value="FMO"/>
    <property type="match status" value="1"/>
</dbReference>
<accession>A0AAD5RT63</accession>
<keyword evidence="3" id="KW-0274">FAD</keyword>
<keyword evidence="7" id="KW-0503">Monooxygenase</keyword>
<evidence type="ECO:0000313" key="8">
    <source>
        <dbReference type="Proteomes" id="UP001201980"/>
    </source>
</evidence>
<evidence type="ECO:0000256" key="5">
    <source>
        <dbReference type="ARBA" id="ARBA00023002"/>
    </source>
</evidence>
<sequence length="564" mass="62282">MMASENEPPAPHFAKRKIAIIGGGPTGLAALKECLAEGHTAVAFEGRPEIGGQWAYQPIPPSNPSPSSSPNASSKFPLYPDVWSSMYDSAELNSCRDTTSFGDFPIDPARYEQYFGHAKMLQYLKEYAEHFDLMPCIRLSTCVVEVEFEAAEGDATSKAGGPTAVVRTQKVGSSTTSSDVEEEKFDAVLVCTGHLTKPVTPDFEGRDKYEGGLGHSHYYRSPETYKGKKTVLIGQGSSAIDIATELTVHAKEVHMVTRRGGWVIPKWVLGKPAEAWDNRVTQLWIPLGLSQWLQTQLLNLVMGTHPPLLKPDHKILEQNASCQQTFVPLVKEGKIKIHRTTIEELSENGIGLADKSKIDDVDAIICCTGYSSRELPFQIKHADKRQNSNKVPHDLYKMIVPVTNNTAPSVYYLGFIDLFGPHLPTAEAQARWVAAALSGRINLPDEATQKAEIEHHKKLRQERFVGSERHDLAAYPVEYIDDLMTPLGAVPTTWACLKKGVWNAVFVGVTAAAQWRLFGHGACEQLAKASVKRVVAEKKEMSLEEKAGLKAQREEILRARKVTK</sequence>
<organism evidence="7 8">
    <name type="scientific">Zalerion maritima</name>
    <dbReference type="NCBI Taxonomy" id="339359"/>
    <lineage>
        <taxon>Eukaryota</taxon>
        <taxon>Fungi</taxon>
        <taxon>Dikarya</taxon>
        <taxon>Ascomycota</taxon>
        <taxon>Pezizomycotina</taxon>
        <taxon>Sordariomycetes</taxon>
        <taxon>Lulworthiomycetidae</taxon>
        <taxon>Lulworthiales</taxon>
        <taxon>Lulworthiaceae</taxon>
        <taxon>Zalerion</taxon>
    </lineage>
</organism>
<dbReference type="GO" id="GO:0004499">
    <property type="term" value="F:N,N-dimethylaniline monooxygenase activity"/>
    <property type="evidence" value="ECO:0007669"/>
    <property type="project" value="InterPro"/>
</dbReference>
<dbReference type="PRINTS" id="PR00370">
    <property type="entry name" value="FMOXYGENASE"/>
</dbReference>
<evidence type="ECO:0000256" key="4">
    <source>
        <dbReference type="ARBA" id="ARBA00022857"/>
    </source>
</evidence>
<dbReference type="Pfam" id="PF00743">
    <property type="entry name" value="FMO-like"/>
    <property type="match status" value="1"/>
</dbReference>
<proteinExistence type="inferred from homology"/>
<keyword evidence="8" id="KW-1185">Reference proteome</keyword>
<dbReference type="EMBL" id="JAKWBI020000242">
    <property type="protein sequence ID" value="KAJ2898160.1"/>
    <property type="molecule type" value="Genomic_DNA"/>
</dbReference>
<gene>
    <name evidence="7" type="ORF">MKZ38_004160</name>
</gene>
<dbReference type="SUPFAM" id="SSF51905">
    <property type="entry name" value="FAD/NAD(P)-binding domain"/>
    <property type="match status" value="2"/>
</dbReference>
<feature type="region of interest" description="Disordered" evidence="6">
    <location>
        <begin position="53"/>
        <end position="73"/>
    </location>
</feature>
<evidence type="ECO:0000256" key="6">
    <source>
        <dbReference type="SAM" id="MobiDB-lite"/>
    </source>
</evidence>
<evidence type="ECO:0000256" key="2">
    <source>
        <dbReference type="ARBA" id="ARBA00022630"/>
    </source>
</evidence>
<dbReference type="AlphaFoldDB" id="A0AAD5RT63"/>
<dbReference type="InterPro" id="IPR020946">
    <property type="entry name" value="Flavin_mOase-like"/>
</dbReference>
<comment type="similarity">
    <text evidence="1">Belongs to the FMO family.</text>
</comment>
<evidence type="ECO:0000313" key="7">
    <source>
        <dbReference type="EMBL" id="KAJ2898160.1"/>
    </source>
</evidence>
<reference evidence="7" key="1">
    <citation type="submission" date="2022-07" db="EMBL/GenBank/DDBJ databases">
        <title>Draft genome sequence of Zalerion maritima ATCC 34329, a (micro)plastics degrading marine fungus.</title>
        <authorList>
            <person name="Paco A."/>
            <person name="Goncalves M.F.M."/>
            <person name="Rocha-Santos T.A.P."/>
            <person name="Alves A."/>
        </authorList>
    </citation>
    <scope>NUCLEOTIDE SEQUENCE</scope>
    <source>
        <strain evidence="7">ATCC 34329</strain>
    </source>
</reference>
<dbReference type="InterPro" id="IPR000960">
    <property type="entry name" value="Flavin_mOase"/>
</dbReference>
<evidence type="ECO:0000256" key="3">
    <source>
        <dbReference type="ARBA" id="ARBA00022827"/>
    </source>
</evidence>